<evidence type="ECO:0000259" key="8">
    <source>
        <dbReference type="Pfam" id="PF17768"/>
    </source>
</evidence>
<evidence type="ECO:0000313" key="9">
    <source>
        <dbReference type="EMBL" id="ACZ10905.1"/>
    </source>
</evidence>
<keyword evidence="10" id="KW-1185">Reference proteome</keyword>
<comment type="similarity">
    <text evidence="1">Belongs to the RecJ family.</text>
</comment>
<protein>
    <recommendedName>
        <fullName evidence="2">Single-stranded-DNA-specific exonuclease RecJ</fullName>
    </recommendedName>
</protein>
<dbReference type="STRING" id="526218.Sterm_4073"/>
<dbReference type="EMBL" id="CP001739">
    <property type="protein sequence ID" value="ACZ10905.1"/>
    <property type="molecule type" value="Genomic_DNA"/>
</dbReference>
<dbReference type="InterPro" id="IPR004610">
    <property type="entry name" value="RecJ"/>
</dbReference>
<evidence type="ECO:0000259" key="7">
    <source>
        <dbReference type="Pfam" id="PF02272"/>
    </source>
</evidence>
<dbReference type="GO" id="GO:0006310">
    <property type="term" value="P:DNA recombination"/>
    <property type="evidence" value="ECO:0007669"/>
    <property type="project" value="InterPro"/>
</dbReference>
<dbReference type="InterPro" id="IPR001667">
    <property type="entry name" value="DDH_dom"/>
</dbReference>
<feature type="domain" description="DDH" evidence="6">
    <location>
        <begin position="79"/>
        <end position="228"/>
    </location>
</feature>
<dbReference type="SUPFAM" id="SSF64182">
    <property type="entry name" value="DHH phosphoesterases"/>
    <property type="match status" value="1"/>
</dbReference>
<dbReference type="GO" id="GO:0008409">
    <property type="term" value="F:5'-3' exonuclease activity"/>
    <property type="evidence" value="ECO:0007669"/>
    <property type="project" value="InterPro"/>
</dbReference>
<dbReference type="InterPro" id="IPR003156">
    <property type="entry name" value="DHHA1_dom"/>
</dbReference>
<name>D1AGF3_SEBTE</name>
<dbReference type="Gene3D" id="3.90.1640.30">
    <property type="match status" value="1"/>
</dbReference>
<dbReference type="KEGG" id="str:Sterm_4073"/>
<reference evidence="9 10" key="2">
    <citation type="journal article" date="2010" name="Stand. Genomic Sci.">
        <title>Complete genome sequence of Sebaldella termitidis type strain (NCTC 11300).</title>
        <authorList>
            <person name="Harmon-Smith M."/>
            <person name="Celia L."/>
            <person name="Chertkov O."/>
            <person name="Lapidus A."/>
            <person name="Copeland A."/>
            <person name="Glavina Del Rio T."/>
            <person name="Nolan M."/>
            <person name="Lucas S."/>
            <person name="Tice H."/>
            <person name="Cheng J.F."/>
            <person name="Han C."/>
            <person name="Detter J.C."/>
            <person name="Bruce D."/>
            <person name="Goodwin L."/>
            <person name="Pitluck S."/>
            <person name="Pati A."/>
            <person name="Liolios K."/>
            <person name="Ivanova N."/>
            <person name="Mavromatis K."/>
            <person name="Mikhailova N."/>
            <person name="Chen A."/>
            <person name="Palaniappan K."/>
            <person name="Land M."/>
            <person name="Hauser L."/>
            <person name="Chang Y.J."/>
            <person name="Jeffries C.D."/>
            <person name="Brettin T."/>
            <person name="Goker M."/>
            <person name="Beck B."/>
            <person name="Bristow J."/>
            <person name="Eisen J.A."/>
            <person name="Markowitz V."/>
            <person name="Hugenholtz P."/>
            <person name="Kyrpides N.C."/>
            <person name="Klenk H.P."/>
            <person name="Chen F."/>
        </authorList>
    </citation>
    <scope>NUCLEOTIDE SEQUENCE [LARGE SCALE GENOMIC DNA]</scope>
    <source>
        <strain evidence="10">ATCC 33386 / NCTC 11300</strain>
    </source>
</reference>
<evidence type="ECO:0000259" key="6">
    <source>
        <dbReference type="Pfam" id="PF01368"/>
    </source>
</evidence>
<evidence type="ECO:0000256" key="3">
    <source>
        <dbReference type="ARBA" id="ARBA00022722"/>
    </source>
</evidence>
<evidence type="ECO:0000256" key="2">
    <source>
        <dbReference type="ARBA" id="ARBA00019841"/>
    </source>
</evidence>
<dbReference type="Proteomes" id="UP000000845">
    <property type="component" value="Chromosome"/>
</dbReference>
<dbReference type="Pfam" id="PF01368">
    <property type="entry name" value="DHH"/>
    <property type="match status" value="1"/>
</dbReference>
<evidence type="ECO:0000313" key="10">
    <source>
        <dbReference type="Proteomes" id="UP000000845"/>
    </source>
</evidence>
<dbReference type="InterPro" id="IPR038763">
    <property type="entry name" value="DHH_sf"/>
</dbReference>
<dbReference type="HOGENOM" id="CLU_009736_3_1_0"/>
<dbReference type="PANTHER" id="PTHR30255">
    <property type="entry name" value="SINGLE-STRANDED-DNA-SPECIFIC EXONUCLEASE RECJ"/>
    <property type="match status" value="1"/>
</dbReference>
<evidence type="ECO:0000256" key="1">
    <source>
        <dbReference type="ARBA" id="ARBA00005915"/>
    </source>
</evidence>
<reference evidence="10" key="1">
    <citation type="submission" date="2009-09" db="EMBL/GenBank/DDBJ databases">
        <title>The complete chromosome of Sebaldella termitidis ATCC 33386.</title>
        <authorList>
            <consortium name="US DOE Joint Genome Institute (JGI-PGF)"/>
            <person name="Lucas S."/>
            <person name="Copeland A."/>
            <person name="Lapidus A."/>
            <person name="Glavina del Rio T."/>
            <person name="Dalin E."/>
            <person name="Tice H."/>
            <person name="Bruce D."/>
            <person name="Goodwin L."/>
            <person name="Pitluck S."/>
            <person name="Kyrpides N."/>
            <person name="Mavromatis K."/>
            <person name="Ivanova N."/>
            <person name="Mikhailova N."/>
            <person name="Sims D."/>
            <person name="Meincke L."/>
            <person name="Brettin T."/>
            <person name="Detter J.C."/>
            <person name="Han C."/>
            <person name="Larimer F."/>
            <person name="Land M."/>
            <person name="Hauser L."/>
            <person name="Markowitz V."/>
            <person name="Cheng J.F."/>
            <person name="Hugenholtz P."/>
            <person name="Woyke T."/>
            <person name="Wu D."/>
            <person name="Eisen J.A."/>
        </authorList>
    </citation>
    <scope>NUCLEOTIDE SEQUENCE [LARGE SCALE GENOMIC DNA]</scope>
    <source>
        <strain evidence="10">ATCC 33386 / NCTC 11300</strain>
    </source>
</reference>
<dbReference type="AlphaFoldDB" id="D1AGF3"/>
<accession>D1AGF3</accession>
<keyword evidence="5 9" id="KW-0269">Exonuclease</keyword>
<dbReference type="PANTHER" id="PTHR30255:SF2">
    <property type="entry name" value="SINGLE-STRANDED-DNA-SPECIFIC EXONUCLEASE RECJ"/>
    <property type="match status" value="1"/>
</dbReference>
<feature type="domain" description="DHHA1" evidence="7">
    <location>
        <begin position="347"/>
        <end position="444"/>
    </location>
</feature>
<dbReference type="Gene3D" id="3.10.310.30">
    <property type="match status" value="1"/>
</dbReference>
<gene>
    <name evidence="9" type="ordered locus">Sterm_4073</name>
</gene>
<evidence type="ECO:0000256" key="4">
    <source>
        <dbReference type="ARBA" id="ARBA00022801"/>
    </source>
</evidence>
<organism evidence="9 10">
    <name type="scientific">Sebaldella termitidis (strain ATCC 33386 / NCTC 11300)</name>
    <dbReference type="NCBI Taxonomy" id="526218"/>
    <lineage>
        <taxon>Bacteria</taxon>
        <taxon>Fusobacteriati</taxon>
        <taxon>Fusobacteriota</taxon>
        <taxon>Fusobacteriia</taxon>
        <taxon>Fusobacteriales</taxon>
        <taxon>Leptotrichiaceae</taxon>
        <taxon>Sebaldella</taxon>
    </lineage>
</organism>
<dbReference type="InterPro" id="IPR051673">
    <property type="entry name" value="SSDNA_exonuclease_RecJ"/>
</dbReference>
<proteinExistence type="inferred from homology"/>
<dbReference type="Pfam" id="PF02272">
    <property type="entry name" value="DHHA1"/>
    <property type="match status" value="1"/>
</dbReference>
<evidence type="ECO:0000256" key="5">
    <source>
        <dbReference type="ARBA" id="ARBA00022839"/>
    </source>
</evidence>
<dbReference type="Pfam" id="PF17768">
    <property type="entry name" value="RecJ_OB"/>
    <property type="match status" value="1"/>
</dbReference>
<dbReference type="GO" id="GO:0003676">
    <property type="term" value="F:nucleic acid binding"/>
    <property type="evidence" value="ECO:0007669"/>
    <property type="project" value="InterPro"/>
</dbReference>
<sequence>MKNTKWNFKKVNNAEIAKNNELPLDKDILSILYSRNISNKKDIIEFLNPSLSNIQDHHLLKDLKKSVDIIFDAMKNKKNIWIYGDYDVDGITSTSLLYLVFQKLGYNNINYYIPIRDEGYGLNKNAIEQIKNSGGDLIITVDCGITSFEEIDFANSLKLPVIITDHHEINKKLPKASAVINPKREDNEFSFKYLAGVGVAFLLAAGLFEEAGQKDEVYSLLDLTAIGTVADIVPLVQENRIFVKFGLEQLLHTEIPGLKYLCSLIFDPGKKEYTTYDVGFILAPVFNAAGRLKDAKMVVKLLTTDNKREIEIISKELISKNNERKVLQEKIIADVEENIQKNSLNDNYVIVDYSPEYHHGVIGIVASKIIDTYYKPTVIMEVKEDEDIAVASARSIEGFNLIEALQTMPELFLKFGGHAGAAGFTIPVKNIKSFIKKINDYAKKKLDENDFVKLINIDKEIPIQKVSYEFYQIIDLLKPFGFGNPNPTFAVKNIILENIKHIGQNKNHLMFNIKKNGFVSRNAVWFGAGSNFKDLNQNIFYDLAFKLKVEDYMDKSYTKVYVDDIKNSELNDDRYSYFYSLYHTVFPLKSIFYTNIELEPDIPLTPKMDFEQISLFQGNKFVGRLDYNVSNLLTQLMKFYNYTFKIQIEDIQKTDIHYTVDILIKKNYDFLSYAYNEKRLFIDIKNFILGNMEYDSFTKTVLASFFKGEKNLIIPNDKTYNFKNAFLTFGIYFMKKNNLKSQIVTSSKSMQFSDLFLKHYFDINKEYKDGYPFTVFFNSAPESEINERNIIISDDYENENYEKIDFSFVIPENVVLKTPKEIMKLENEKNIFFEFIPVKEKLKIKKLLENGEKIYSDKSIYEIL</sequence>
<dbReference type="RefSeq" id="WP_012863480.1">
    <property type="nucleotide sequence ID" value="NC_013517.1"/>
</dbReference>
<dbReference type="eggNOG" id="COG0608">
    <property type="taxonomic scope" value="Bacteria"/>
</dbReference>
<feature type="domain" description="RecJ OB" evidence="8">
    <location>
        <begin position="457"/>
        <end position="564"/>
    </location>
</feature>
<dbReference type="GO" id="GO:0006281">
    <property type="term" value="P:DNA repair"/>
    <property type="evidence" value="ECO:0007669"/>
    <property type="project" value="InterPro"/>
</dbReference>
<keyword evidence="4" id="KW-0378">Hydrolase</keyword>
<keyword evidence="3" id="KW-0540">Nuclease</keyword>
<dbReference type="InterPro" id="IPR041122">
    <property type="entry name" value="RecJ_OB"/>
</dbReference>
<dbReference type="NCBIfam" id="TIGR00644">
    <property type="entry name" value="recJ"/>
    <property type="match status" value="1"/>
</dbReference>